<accession>A0ABR1T0X3</accession>
<evidence type="ECO:0000256" key="4">
    <source>
        <dbReference type="ARBA" id="ARBA00023002"/>
    </source>
</evidence>
<evidence type="ECO:0000256" key="1">
    <source>
        <dbReference type="ARBA" id="ARBA00022450"/>
    </source>
</evidence>
<evidence type="ECO:0000256" key="2">
    <source>
        <dbReference type="ARBA" id="ARBA00022553"/>
    </source>
</evidence>
<dbReference type="EMBL" id="JAQQWI010000001">
    <property type="protein sequence ID" value="KAK8040223.1"/>
    <property type="molecule type" value="Genomic_DNA"/>
</dbReference>
<comment type="caution">
    <text evidence="6">The sequence shown here is derived from an EMBL/GenBank/DDBJ whole genome shotgun (WGS) entry which is preliminary data.</text>
</comment>
<keyword evidence="2" id="KW-0597">Phosphoprotein</keyword>
<evidence type="ECO:0000256" key="3">
    <source>
        <dbReference type="ARBA" id="ARBA00022679"/>
    </source>
</evidence>
<evidence type="ECO:0000313" key="6">
    <source>
        <dbReference type="EMBL" id="KAK8040223.1"/>
    </source>
</evidence>
<dbReference type="Pfam" id="PF00109">
    <property type="entry name" value="ketoacyl-synt"/>
    <property type="match status" value="1"/>
</dbReference>
<proteinExistence type="predicted"/>
<dbReference type="Proteomes" id="UP001396898">
    <property type="component" value="Unassembled WGS sequence"/>
</dbReference>
<organism evidence="6 7">
    <name type="scientific">Apiospora marii</name>
    <dbReference type="NCBI Taxonomy" id="335849"/>
    <lineage>
        <taxon>Eukaryota</taxon>
        <taxon>Fungi</taxon>
        <taxon>Dikarya</taxon>
        <taxon>Ascomycota</taxon>
        <taxon>Pezizomycotina</taxon>
        <taxon>Sordariomycetes</taxon>
        <taxon>Xylariomycetidae</taxon>
        <taxon>Amphisphaeriales</taxon>
        <taxon>Apiosporaceae</taxon>
        <taxon>Apiospora</taxon>
    </lineage>
</organism>
<evidence type="ECO:0000313" key="7">
    <source>
        <dbReference type="Proteomes" id="UP001396898"/>
    </source>
</evidence>
<dbReference type="InterPro" id="IPR016039">
    <property type="entry name" value="Thiolase-like"/>
</dbReference>
<dbReference type="PROSITE" id="PS52004">
    <property type="entry name" value="KS3_2"/>
    <property type="match status" value="1"/>
</dbReference>
<dbReference type="SMART" id="SM00825">
    <property type="entry name" value="PKS_KS"/>
    <property type="match status" value="1"/>
</dbReference>
<keyword evidence="4" id="KW-0560">Oxidoreductase</keyword>
<dbReference type="PANTHER" id="PTHR43775">
    <property type="entry name" value="FATTY ACID SYNTHASE"/>
    <property type="match status" value="1"/>
</dbReference>
<dbReference type="InterPro" id="IPR050091">
    <property type="entry name" value="PKS_NRPS_Biosynth_Enz"/>
</dbReference>
<dbReference type="SUPFAM" id="SSF53901">
    <property type="entry name" value="Thiolase-like"/>
    <property type="match status" value="1"/>
</dbReference>
<gene>
    <name evidence="6" type="ORF">PG991_000011</name>
</gene>
<dbReference type="Gene3D" id="3.40.47.10">
    <property type="match status" value="1"/>
</dbReference>
<feature type="domain" description="Ketosynthase family 3 (KS3)" evidence="5">
    <location>
        <begin position="1"/>
        <end position="154"/>
    </location>
</feature>
<sequence length="154" mass="16546">MLTLNSGNAPRRCGWNSDYPRALAKNPDEAPLHTATGTAGSMLSDRLSWYSDLKGPSIQMNTACSSSMMAVDLACQSLRSRQSSMALVARSNLILSPELSVYLTKMNFLSPDGVCYSFDHRANGYGQGEGIIVLVSKPLPAAISDGKEPPSLLY</sequence>
<dbReference type="InterPro" id="IPR018201">
    <property type="entry name" value="Ketoacyl_synth_AS"/>
</dbReference>
<dbReference type="InterPro" id="IPR020841">
    <property type="entry name" value="PKS_Beta-ketoAc_synthase_dom"/>
</dbReference>
<reference evidence="6 7" key="1">
    <citation type="submission" date="2023-01" db="EMBL/GenBank/DDBJ databases">
        <title>Analysis of 21 Apiospora genomes using comparative genomics revels a genus with tremendous synthesis potential of carbohydrate active enzymes and secondary metabolites.</title>
        <authorList>
            <person name="Sorensen T."/>
        </authorList>
    </citation>
    <scope>NUCLEOTIDE SEQUENCE [LARGE SCALE GENOMIC DNA]</scope>
    <source>
        <strain evidence="6 7">CBS 20057</strain>
    </source>
</reference>
<keyword evidence="7" id="KW-1185">Reference proteome</keyword>
<evidence type="ECO:0000259" key="5">
    <source>
        <dbReference type="PROSITE" id="PS52004"/>
    </source>
</evidence>
<protein>
    <submittedName>
        <fullName evidence="6">Fatty acid synthase S-acetyltransferase</fullName>
    </submittedName>
</protein>
<dbReference type="PROSITE" id="PS00606">
    <property type="entry name" value="KS3_1"/>
    <property type="match status" value="1"/>
</dbReference>
<keyword evidence="3" id="KW-0808">Transferase</keyword>
<dbReference type="PANTHER" id="PTHR43775:SF29">
    <property type="entry name" value="ASPERFURANONE POLYKETIDE SYNTHASE AFOG-RELATED"/>
    <property type="match status" value="1"/>
</dbReference>
<keyword evidence="1" id="KW-0596">Phosphopantetheine</keyword>
<dbReference type="CDD" id="cd00833">
    <property type="entry name" value="PKS"/>
    <property type="match status" value="1"/>
</dbReference>
<dbReference type="InterPro" id="IPR014030">
    <property type="entry name" value="Ketoacyl_synth_N"/>
</dbReference>
<name>A0ABR1T0X3_9PEZI</name>